<dbReference type="PRINTS" id="PR00702">
    <property type="entry name" value="ACRIFLAVINRP"/>
</dbReference>
<evidence type="ECO:0000256" key="4">
    <source>
        <dbReference type="ARBA" id="ARBA00022475"/>
    </source>
</evidence>
<dbReference type="GO" id="GO:0005886">
    <property type="term" value="C:plasma membrane"/>
    <property type="evidence" value="ECO:0007669"/>
    <property type="project" value="UniProtKB-SubCell"/>
</dbReference>
<evidence type="ECO:0000256" key="6">
    <source>
        <dbReference type="ARBA" id="ARBA00022692"/>
    </source>
</evidence>
<dbReference type="FunFam" id="1.20.1640.10:FF:000001">
    <property type="entry name" value="Efflux pump membrane transporter"/>
    <property type="match status" value="1"/>
</dbReference>
<dbReference type="Proteomes" id="UP000610558">
    <property type="component" value="Unassembled WGS sequence"/>
</dbReference>
<reference evidence="10" key="1">
    <citation type="submission" date="2020-09" db="EMBL/GenBank/DDBJ databases">
        <authorList>
            <person name="Yoon J.-W."/>
        </authorList>
    </citation>
    <scope>NUCLEOTIDE SEQUENCE</scope>
    <source>
        <strain evidence="10">KMU-158</strain>
    </source>
</reference>
<evidence type="ECO:0000256" key="3">
    <source>
        <dbReference type="ARBA" id="ARBA00022448"/>
    </source>
</evidence>
<dbReference type="NCBIfam" id="NF000282">
    <property type="entry name" value="RND_permease_1"/>
    <property type="match status" value="1"/>
</dbReference>
<feature type="transmembrane region" description="Helical" evidence="9">
    <location>
        <begin position="1001"/>
        <end position="1028"/>
    </location>
</feature>
<evidence type="ECO:0000256" key="2">
    <source>
        <dbReference type="ARBA" id="ARBA00010942"/>
    </source>
</evidence>
<dbReference type="Gene3D" id="3.30.2090.10">
    <property type="entry name" value="Multidrug efflux transporter AcrB TolC docking domain, DN and DC subdomains"/>
    <property type="match status" value="2"/>
</dbReference>
<sequence length="1043" mass="111884">MAKFFIHRPVFAWVLAIVVMLIGVFGLNSLPISQYPEIAPTTVQVSATYSGASAETVENSVTTVIEDGMTGLDGLIYMTSSSTEGEGSVSLTFDDSVDPDMAQVQVQNKLSQVQSKLPSSVIQRGVRVQRSTGSILMVGALVAKDGGYSSVELGDIFGATFEAAVQRTEGVGAIRVFGTQYAMRIWLDPERLYQYQLTPSDVTAAVSEQNTNVTVGSLGAQPVVQGQQITVAMSAQSQLSSVEGFQRILLKTNADGSAVYLGDVARVELGQESYGRISRQNGLPAAGFGVNLATGANAVETAARVRAVLERLSGALPDGVEITFPYDTSPFVEQSIEQVYHTLFEAIVLVFLVILLFLQSWRATVIPTIAVPVVLLGTFGVLAAFDMSINTLSMFALVLAIGLLVDDAIVVVENVERLMDEEGLGPVAATEKSMSEITPALVGIVLVLSAVFLPMAFMTGSTGVIYRQFSVTIISAMVLSLFVALILTPAMCASLLRPGGHGEGAHKWRFVNRFNQTLDYLTERFSRRVRKLSGRPGRGVAILLIVGLALGWIYQRVPTSFLPTEDQGVLLSLVTLPDNATFQQTQDTIEQVESFMLENHADSVESVYAVVGFSFTGSGQNRAMMFVKLKPYSERPGVSATDVMNAANRHFFNNRYGQIFFLQPPAIPGMGTTSGFSMYLLDQRGNGDAALKAAADELITRATADGRVTSLRGNDDNPQATLRLAIDQRKAEAFGVSISDINSMLATVFAGVYVNDFPLGNDLRQVLVQGDAPWRMQPEDVESWYIRNKSGEMLPLAAVISREWEAKMPKLVRYGGTRALEISGAAASGVSSGDAMAAMEAFTAELEGGYGVAWTGLSYQERLSGDQEAMLYALSALVVFLCLAALYESWTVPFAVMMAVPIGVLGALFFTWILGQSNDVYFKVGLLTTIGLAARNAILVVEFAETLRDRGMSLVEATITAAQQRLRPILMTSLAFGFGILPLVLASGAGANAQKSIGTGMLGGIIFSTVIGMLLVPVFYVVVMAVTANLKARMAASKLEDAQ</sequence>
<feature type="transmembrane region" description="Helical" evidence="9">
    <location>
        <begin position="537"/>
        <end position="554"/>
    </location>
</feature>
<dbReference type="Gene3D" id="3.30.70.1430">
    <property type="entry name" value="Multidrug efflux transporter AcrB pore domain"/>
    <property type="match status" value="2"/>
</dbReference>
<dbReference type="AlphaFoldDB" id="A0A927GW74"/>
<keyword evidence="5 9" id="KW-0997">Cell inner membrane</keyword>
<keyword evidence="8 9" id="KW-0472">Membrane</keyword>
<evidence type="ECO:0000256" key="1">
    <source>
        <dbReference type="ARBA" id="ARBA00004429"/>
    </source>
</evidence>
<feature type="transmembrane region" description="Helical" evidence="9">
    <location>
        <begin position="969"/>
        <end position="989"/>
    </location>
</feature>
<dbReference type="SUPFAM" id="SSF82866">
    <property type="entry name" value="Multidrug efflux transporter AcrB transmembrane domain"/>
    <property type="match status" value="2"/>
</dbReference>
<evidence type="ECO:0000313" key="11">
    <source>
        <dbReference type="Proteomes" id="UP000610558"/>
    </source>
</evidence>
<keyword evidence="7 9" id="KW-1133">Transmembrane helix</keyword>
<gene>
    <name evidence="10" type="ORF">IB286_10455</name>
</gene>
<evidence type="ECO:0000313" key="10">
    <source>
        <dbReference type="EMBL" id="MBD2859426.1"/>
    </source>
</evidence>
<feature type="transmembrane region" description="Helical" evidence="9">
    <location>
        <begin position="365"/>
        <end position="385"/>
    </location>
</feature>
<feature type="transmembrane region" description="Helical" evidence="9">
    <location>
        <begin position="920"/>
        <end position="944"/>
    </location>
</feature>
<evidence type="ECO:0000256" key="8">
    <source>
        <dbReference type="ARBA" id="ARBA00023136"/>
    </source>
</evidence>
<keyword evidence="4" id="KW-1003">Cell membrane</keyword>
<dbReference type="PANTHER" id="PTHR32063">
    <property type="match status" value="1"/>
</dbReference>
<comment type="subcellular location">
    <subcellularLocation>
        <location evidence="1 9">Cell inner membrane</location>
        <topology evidence="1 9">Multi-pass membrane protein</topology>
    </subcellularLocation>
</comment>
<dbReference type="GO" id="GO:0015562">
    <property type="term" value="F:efflux transmembrane transporter activity"/>
    <property type="evidence" value="ECO:0007669"/>
    <property type="project" value="InterPro"/>
</dbReference>
<dbReference type="GO" id="GO:0042910">
    <property type="term" value="F:xenobiotic transmembrane transporter activity"/>
    <property type="evidence" value="ECO:0007669"/>
    <property type="project" value="TreeGrafter"/>
</dbReference>
<dbReference type="Pfam" id="PF00873">
    <property type="entry name" value="ACR_tran"/>
    <property type="match status" value="1"/>
</dbReference>
<dbReference type="Gene3D" id="3.30.70.1320">
    <property type="entry name" value="Multidrug efflux transporter AcrB pore domain like"/>
    <property type="match status" value="1"/>
</dbReference>
<accession>A0A927GW74</accession>
<keyword evidence="6 9" id="KW-0812">Transmembrane</keyword>
<dbReference type="InterPro" id="IPR027463">
    <property type="entry name" value="AcrB_DN_DC_subdom"/>
</dbReference>
<feature type="transmembrane region" description="Helical" evidence="9">
    <location>
        <begin position="339"/>
        <end position="358"/>
    </location>
</feature>
<proteinExistence type="inferred from homology"/>
<dbReference type="PANTHER" id="PTHR32063:SF13">
    <property type="entry name" value="MULTIDRUG EFFLUX PUMP SUBUNIT ACRB-RELATED"/>
    <property type="match status" value="1"/>
</dbReference>
<dbReference type="InterPro" id="IPR001036">
    <property type="entry name" value="Acrflvin-R"/>
</dbReference>
<evidence type="ECO:0000256" key="9">
    <source>
        <dbReference type="RuleBase" id="RU364070"/>
    </source>
</evidence>
<protein>
    <recommendedName>
        <fullName evidence="9">Efflux pump membrane transporter</fullName>
    </recommendedName>
</protein>
<dbReference type="GO" id="GO:0009636">
    <property type="term" value="P:response to toxic substance"/>
    <property type="evidence" value="ECO:0007669"/>
    <property type="project" value="UniProtKB-ARBA"/>
</dbReference>
<dbReference type="SUPFAM" id="SSF82714">
    <property type="entry name" value="Multidrug efflux transporter AcrB TolC docking domain, DN and DC subdomains"/>
    <property type="match status" value="2"/>
</dbReference>
<comment type="caution">
    <text evidence="9">Lacks conserved residue(s) required for the propagation of feature annotation.</text>
</comment>
<dbReference type="Gene3D" id="1.20.1640.10">
    <property type="entry name" value="Multidrug efflux transporter AcrB transmembrane domain"/>
    <property type="match status" value="2"/>
</dbReference>
<feature type="transmembrane region" description="Helical" evidence="9">
    <location>
        <begin position="465"/>
        <end position="487"/>
    </location>
</feature>
<feature type="transmembrane region" description="Helical" evidence="9">
    <location>
        <begin position="894"/>
        <end position="914"/>
    </location>
</feature>
<dbReference type="Gene3D" id="3.30.70.1440">
    <property type="entry name" value="Multidrug efflux transporter AcrB pore domain"/>
    <property type="match status" value="1"/>
</dbReference>
<dbReference type="NCBIfam" id="TIGR00915">
    <property type="entry name" value="2A0602"/>
    <property type="match status" value="1"/>
</dbReference>
<feature type="transmembrane region" description="Helical" evidence="9">
    <location>
        <begin position="869"/>
        <end position="887"/>
    </location>
</feature>
<dbReference type="InterPro" id="IPR004764">
    <property type="entry name" value="MdtF-like"/>
</dbReference>
<dbReference type="FunFam" id="3.30.70.1430:FF:000001">
    <property type="entry name" value="Efflux pump membrane transporter"/>
    <property type="match status" value="1"/>
</dbReference>
<dbReference type="EMBL" id="JACXLD010000005">
    <property type="protein sequence ID" value="MBD2859426.1"/>
    <property type="molecule type" value="Genomic_DNA"/>
</dbReference>
<name>A0A927GW74_9GAMM</name>
<keyword evidence="3 9" id="KW-0813">Transport</keyword>
<comment type="similarity">
    <text evidence="2 9">Belongs to the resistance-nodulation-cell division (RND) (TC 2.A.6) family.</text>
</comment>
<comment type="caution">
    <text evidence="10">The sequence shown here is derived from an EMBL/GenBank/DDBJ whole genome shotgun (WGS) entry which is preliminary data.</text>
</comment>
<evidence type="ECO:0000256" key="7">
    <source>
        <dbReference type="ARBA" id="ARBA00022989"/>
    </source>
</evidence>
<feature type="transmembrane region" description="Helical" evidence="9">
    <location>
        <begin position="440"/>
        <end position="459"/>
    </location>
</feature>
<organism evidence="10 11">
    <name type="scientific">Spongiibacter pelagi</name>
    <dbReference type="NCBI Taxonomy" id="2760804"/>
    <lineage>
        <taxon>Bacteria</taxon>
        <taxon>Pseudomonadati</taxon>
        <taxon>Pseudomonadota</taxon>
        <taxon>Gammaproteobacteria</taxon>
        <taxon>Cellvibrionales</taxon>
        <taxon>Spongiibacteraceae</taxon>
        <taxon>Spongiibacter</taxon>
    </lineage>
</organism>
<keyword evidence="11" id="KW-1185">Reference proteome</keyword>
<dbReference type="SUPFAM" id="SSF82693">
    <property type="entry name" value="Multidrug efflux transporter AcrB pore domain, PN1, PN2, PC1 and PC2 subdomains"/>
    <property type="match status" value="4"/>
</dbReference>
<dbReference type="RefSeq" id="WP_190765261.1">
    <property type="nucleotide sequence ID" value="NZ_JACXLD010000005.1"/>
</dbReference>
<evidence type="ECO:0000256" key="5">
    <source>
        <dbReference type="ARBA" id="ARBA00022519"/>
    </source>
</evidence>